<sequence>MPNPNNHPKQLSIDRIPETVAYDTPGNVLLTLKIRHGRVRAGLVTSVVR</sequence>
<dbReference type="EMBL" id="DS989849">
    <property type="protein sequence ID" value="EDX75383.1"/>
    <property type="molecule type" value="Genomic_DNA"/>
</dbReference>
<dbReference type="Proteomes" id="UP000003835">
    <property type="component" value="Unassembled WGS sequence"/>
</dbReference>
<evidence type="ECO:0000313" key="2">
    <source>
        <dbReference type="Proteomes" id="UP000003835"/>
    </source>
</evidence>
<proteinExistence type="predicted"/>
<protein>
    <submittedName>
        <fullName evidence="1">Uncharacterized protein</fullName>
    </submittedName>
</protein>
<dbReference type="STRING" id="118168.MC7420_1301"/>
<dbReference type="AlphaFoldDB" id="B4VRM9"/>
<keyword evidence="2" id="KW-1185">Reference proteome</keyword>
<organism evidence="1 2">
    <name type="scientific">Coleofasciculus chthonoplastes PCC 7420</name>
    <dbReference type="NCBI Taxonomy" id="118168"/>
    <lineage>
        <taxon>Bacteria</taxon>
        <taxon>Bacillati</taxon>
        <taxon>Cyanobacteriota</taxon>
        <taxon>Cyanophyceae</taxon>
        <taxon>Coleofasciculales</taxon>
        <taxon>Coleofasciculaceae</taxon>
        <taxon>Coleofasciculus</taxon>
    </lineage>
</organism>
<gene>
    <name evidence="1" type="ORF">MC7420_1301</name>
</gene>
<accession>B4VRM9</accession>
<dbReference type="HOGENOM" id="CLU_3134465_0_0_3"/>
<name>B4VRM9_9CYAN</name>
<evidence type="ECO:0000313" key="1">
    <source>
        <dbReference type="EMBL" id="EDX75383.1"/>
    </source>
</evidence>
<reference evidence="1 2" key="1">
    <citation type="submission" date="2008-07" db="EMBL/GenBank/DDBJ databases">
        <authorList>
            <person name="Tandeau de Marsac N."/>
            <person name="Ferriera S."/>
            <person name="Johnson J."/>
            <person name="Kravitz S."/>
            <person name="Beeson K."/>
            <person name="Sutton G."/>
            <person name="Rogers Y.-H."/>
            <person name="Friedman R."/>
            <person name="Frazier M."/>
            <person name="Venter J.C."/>
        </authorList>
    </citation>
    <scope>NUCLEOTIDE SEQUENCE [LARGE SCALE GENOMIC DNA]</scope>
    <source>
        <strain evidence="1 2">PCC 7420</strain>
    </source>
</reference>